<sequence length="429" mass="44569">MLTALRRAAAGDYNSVVEGSDDVAAALNGLLSRLGSQAATVLTSVVDTSVAVNETVVQGANLLYGLRRVDDYSQSIAAAAEQMAATVAEIGRSGEEISASALQANESVAKGATALSTVEQEIGKISASVSETGERLSAVHALTGNIATIADTIKKIAAQTNLLAINAAVEAARAGDAGKGFAVVANEVKSLSDRTSAATREIGEIVSLLTDGMQSMMQAMQANTASVGAGATAVGQLGTAMGAIDGNISAVVRNSQDIAIALEQQKEAAESVAGGVARIASHAGKSSTALETVLATMDKGQGAVNVLLGVVAETQVPNRLVKLAQSDHVIWKRRLANMIIGREGLRANELADHHHCRLGKWYDQVEDVRFRRHPAFAALEAPHCRVHQQGIQAVECFNNGDIRGALERISAVETASHEVLDLLGKLEIE</sequence>
<dbReference type="InterPro" id="IPR004089">
    <property type="entry name" value="MCPsignal_dom"/>
</dbReference>
<dbReference type="PROSITE" id="PS50111">
    <property type="entry name" value="CHEMOTAXIS_TRANSDUC_2"/>
    <property type="match status" value="1"/>
</dbReference>
<dbReference type="EMBL" id="QPIX01000001">
    <property type="protein sequence ID" value="RCW28426.1"/>
    <property type="molecule type" value="Genomic_DNA"/>
</dbReference>
<protein>
    <submittedName>
        <fullName evidence="5">Methyl-accepting chemotaxis sensory transducer</fullName>
    </submittedName>
</protein>
<evidence type="ECO:0000256" key="1">
    <source>
        <dbReference type="ARBA" id="ARBA00023224"/>
    </source>
</evidence>
<keyword evidence="6" id="KW-1185">Reference proteome</keyword>
<dbReference type="Pfam" id="PF00015">
    <property type="entry name" value="MCPsignal"/>
    <property type="match status" value="1"/>
</dbReference>
<evidence type="ECO:0000313" key="5">
    <source>
        <dbReference type="EMBL" id="RCW28426.1"/>
    </source>
</evidence>
<dbReference type="SMART" id="SM00283">
    <property type="entry name" value="MA"/>
    <property type="match status" value="1"/>
</dbReference>
<evidence type="ECO:0000256" key="3">
    <source>
        <dbReference type="PROSITE-ProRule" id="PRU00284"/>
    </source>
</evidence>
<dbReference type="SUPFAM" id="SSF58104">
    <property type="entry name" value="Methyl-accepting chemotaxis protein (MCP) signaling domain"/>
    <property type="match status" value="1"/>
</dbReference>
<evidence type="ECO:0000256" key="2">
    <source>
        <dbReference type="ARBA" id="ARBA00029447"/>
    </source>
</evidence>
<dbReference type="GO" id="GO:0006935">
    <property type="term" value="P:chemotaxis"/>
    <property type="evidence" value="ECO:0007669"/>
    <property type="project" value="InterPro"/>
</dbReference>
<dbReference type="AlphaFoldDB" id="A0A6I7HRP6"/>
<dbReference type="InterPro" id="IPR025991">
    <property type="entry name" value="Chemoreceptor_zinc-bind_dom"/>
</dbReference>
<organism evidence="5 6">
    <name type="scientific">Ciceribacter lividus</name>
    <dbReference type="NCBI Taxonomy" id="1197950"/>
    <lineage>
        <taxon>Bacteria</taxon>
        <taxon>Pseudomonadati</taxon>
        <taxon>Pseudomonadota</taxon>
        <taxon>Alphaproteobacteria</taxon>
        <taxon>Hyphomicrobiales</taxon>
        <taxon>Rhizobiaceae</taxon>
        <taxon>Ciceribacter</taxon>
    </lineage>
</organism>
<comment type="similarity">
    <text evidence="2">Belongs to the methyl-accepting chemotaxis (MCP) protein family.</text>
</comment>
<comment type="caution">
    <text evidence="5">The sequence shown here is derived from an EMBL/GenBank/DDBJ whole genome shotgun (WGS) entry which is preliminary data.</text>
</comment>
<dbReference type="PANTHER" id="PTHR32089">
    <property type="entry name" value="METHYL-ACCEPTING CHEMOTAXIS PROTEIN MCPB"/>
    <property type="match status" value="1"/>
</dbReference>
<keyword evidence="1 3" id="KW-0807">Transducer</keyword>
<dbReference type="PRINTS" id="PR00260">
    <property type="entry name" value="CHEMTRNSDUCR"/>
</dbReference>
<dbReference type="GO" id="GO:0016020">
    <property type="term" value="C:membrane"/>
    <property type="evidence" value="ECO:0007669"/>
    <property type="project" value="InterPro"/>
</dbReference>
<feature type="domain" description="Methyl-accepting transducer" evidence="4">
    <location>
        <begin position="74"/>
        <end position="280"/>
    </location>
</feature>
<gene>
    <name evidence="5" type="ORF">DFR48_101439</name>
</gene>
<proteinExistence type="inferred from homology"/>
<dbReference type="Pfam" id="PF13682">
    <property type="entry name" value="CZB"/>
    <property type="match status" value="1"/>
</dbReference>
<dbReference type="InterPro" id="IPR004090">
    <property type="entry name" value="Chemotax_Me-accpt_rcpt"/>
</dbReference>
<dbReference type="Gene3D" id="1.10.287.950">
    <property type="entry name" value="Methyl-accepting chemotaxis protein"/>
    <property type="match status" value="1"/>
</dbReference>
<evidence type="ECO:0000313" key="6">
    <source>
        <dbReference type="Proteomes" id="UP000252582"/>
    </source>
</evidence>
<reference evidence="5 6" key="1">
    <citation type="submission" date="2018-07" db="EMBL/GenBank/DDBJ databases">
        <title>Genomic Encyclopedia of Type Strains, Phase IV (KMG-IV): sequencing the most valuable type-strain genomes for metagenomic binning, comparative biology and taxonomic classification.</title>
        <authorList>
            <person name="Goeker M."/>
        </authorList>
    </citation>
    <scope>NUCLEOTIDE SEQUENCE [LARGE SCALE GENOMIC DNA]</scope>
    <source>
        <strain evidence="5 6">DSM 25528</strain>
    </source>
</reference>
<accession>A0A6I7HRP6</accession>
<dbReference type="Gene3D" id="1.20.120.30">
    <property type="entry name" value="Aspartate receptor, ligand-binding domain"/>
    <property type="match status" value="1"/>
</dbReference>
<dbReference type="GO" id="GO:0007165">
    <property type="term" value="P:signal transduction"/>
    <property type="evidence" value="ECO:0007669"/>
    <property type="project" value="UniProtKB-KW"/>
</dbReference>
<dbReference type="PANTHER" id="PTHR32089:SF112">
    <property type="entry name" value="LYSOZYME-LIKE PROTEIN-RELATED"/>
    <property type="match status" value="1"/>
</dbReference>
<dbReference type="Proteomes" id="UP000252582">
    <property type="component" value="Unassembled WGS sequence"/>
</dbReference>
<name>A0A6I7HRP6_9HYPH</name>
<evidence type="ECO:0000259" key="4">
    <source>
        <dbReference type="PROSITE" id="PS50111"/>
    </source>
</evidence>
<dbReference type="GO" id="GO:0004888">
    <property type="term" value="F:transmembrane signaling receptor activity"/>
    <property type="evidence" value="ECO:0007669"/>
    <property type="project" value="InterPro"/>
</dbReference>